<accession>A0A485LZS8</accession>
<name>A0A485LZS8_9ZZZZ</name>
<proteinExistence type="predicted"/>
<dbReference type="AlphaFoldDB" id="A0A485LZS8"/>
<protein>
    <submittedName>
        <fullName evidence="1">Uncharacterized protein</fullName>
    </submittedName>
</protein>
<organism evidence="1">
    <name type="scientific">anaerobic digester metagenome</name>
    <dbReference type="NCBI Taxonomy" id="1263854"/>
    <lineage>
        <taxon>unclassified sequences</taxon>
        <taxon>metagenomes</taxon>
        <taxon>ecological metagenomes</taxon>
    </lineage>
</organism>
<gene>
    <name evidence="1" type="ORF">SCFA_2690001</name>
</gene>
<evidence type="ECO:0000313" key="1">
    <source>
        <dbReference type="EMBL" id="VFU14796.1"/>
    </source>
</evidence>
<reference evidence="1" key="1">
    <citation type="submission" date="2019-03" db="EMBL/GenBank/DDBJ databases">
        <authorList>
            <person name="Hao L."/>
        </authorList>
    </citation>
    <scope>NUCLEOTIDE SEQUENCE</scope>
</reference>
<sequence>MARTLLKIWQATGEAKYLDRITRIARHFQEHLTLAADCYVWNYWYGHGYNGWSVEQQVSDNTPSYGGYKKYEDFRHGAVAADFVVLAYQAGIAFTEDVHIYRFARTLENNLIRGDGGINEFVSGLSADGGSSMEKGNNSILIGLWMRYHRVAPSLFDNTCQQVAGLSTVGAPGLLVVAYLNWASKNRIPKTPGSYPQNN</sequence>
<dbReference type="EMBL" id="CAADRN010000189">
    <property type="protein sequence ID" value="VFU14796.1"/>
    <property type="molecule type" value="Genomic_DNA"/>
</dbReference>